<protein>
    <submittedName>
        <fullName evidence="1">Uncharacterized protein</fullName>
    </submittedName>
</protein>
<sequence length="67" mass="8171">MIFFKKLVKKLLYSIFRCDRLLLVAKNDDKIREKKTRFDKKLLDSQITNVIRYKAFDKKCSLKTEQR</sequence>
<evidence type="ECO:0000313" key="2">
    <source>
        <dbReference type="Proteomes" id="UP000240419"/>
    </source>
</evidence>
<proteinExistence type="predicted"/>
<organism evidence="1 2">
    <name type="scientific">Brevibacillus fortis</name>
    <dbReference type="NCBI Taxonomy" id="2126352"/>
    <lineage>
        <taxon>Bacteria</taxon>
        <taxon>Bacillati</taxon>
        <taxon>Bacillota</taxon>
        <taxon>Bacilli</taxon>
        <taxon>Bacillales</taxon>
        <taxon>Paenibacillaceae</taxon>
        <taxon>Brevibacillus</taxon>
    </lineage>
</organism>
<dbReference type="EMBL" id="PXZM01000049">
    <property type="protein sequence ID" value="PSJ87482.1"/>
    <property type="molecule type" value="Genomic_DNA"/>
</dbReference>
<feature type="non-terminal residue" evidence="1">
    <location>
        <position position="67"/>
    </location>
</feature>
<name>A0A2P7UKF6_9BACL</name>
<comment type="caution">
    <text evidence="1">The sequence shown here is derived from an EMBL/GenBank/DDBJ whole genome shotgun (WGS) entry which is preliminary data.</text>
</comment>
<dbReference type="AlphaFoldDB" id="A0A2P7UKF6"/>
<reference evidence="1 2" key="1">
    <citation type="submission" date="2018-03" db="EMBL/GenBank/DDBJ databases">
        <title>Brevisbacillus phylogenomics.</title>
        <authorList>
            <person name="Dunlap C."/>
        </authorList>
    </citation>
    <scope>NUCLEOTIDE SEQUENCE [LARGE SCALE GENOMIC DNA]</scope>
    <source>
        <strain evidence="1 2">NRRL NRS-1210</strain>
    </source>
</reference>
<evidence type="ECO:0000313" key="1">
    <source>
        <dbReference type="EMBL" id="PSJ87482.1"/>
    </source>
</evidence>
<accession>A0A2P7UKF6</accession>
<dbReference type="Proteomes" id="UP000240419">
    <property type="component" value="Unassembled WGS sequence"/>
</dbReference>
<gene>
    <name evidence="1" type="ORF">C7R93_26605</name>
</gene>
<keyword evidence="2" id="KW-1185">Reference proteome</keyword>